<dbReference type="InterPro" id="IPR000477">
    <property type="entry name" value="RT_dom"/>
</dbReference>
<dbReference type="PANTHER" id="PTHR33050:SF7">
    <property type="entry name" value="RIBONUCLEASE H"/>
    <property type="match status" value="1"/>
</dbReference>
<dbReference type="InterPro" id="IPR043502">
    <property type="entry name" value="DNA/RNA_pol_sf"/>
</dbReference>
<feature type="domain" description="Reverse transcriptase" evidence="1">
    <location>
        <begin position="117"/>
        <end position="323"/>
    </location>
</feature>
<dbReference type="EMBL" id="LGRX02035209">
    <property type="protein sequence ID" value="KAK3235854.1"/>
    <property type="molecule type" value="Genomic_DNA"/>
</dbReference>
<gene>
    <name evidence="2" type="ORF">CYMTET_53975</name>
</gene>
<dbReference type="PROSITE" id="PS50878">
    <property type="entry name" value="RT_POL"/>
    <property type="match status" value="1"/>
</dbReference>
<dbReference type="Gene3D" id="3.10.10.10">
    <property type="entry name" value="HIV Type 1 Reverse Transcriptase, subunit A, domain 1"/>
    <property type="match status" value="1"/>
</dbReference>
<dbReference type="InterPro" id="IPR043128">
    <property type="entry name" value="Rev_trsase/Diguanyl_cyclase"/>
</dbReference>
<protein>
    <recommendedName>
        <fullName evidence="1">Reverse transcriptase domain-containing protein</fullName>
    </recommendedName>
</protein>
<dbReference type="SUPFAM" id="SSF56672">
    <property type="entry name" value="DNA/RNA polymerases"/>
    <property type="match status" value="1"/>
</dbReference>
<evidence type="ECO:0000313" key="2">
    <source>
        <dbReference type="EMBL" id="KAK3235854.1"/>
    </source>
</evidence>
<name>A0AAE0EPU4_9CHLO</name>
<evidence type="ECO:0000313" key="3">
    <source>
        <dbReference type="Proteomes" id="UP001190700"/>
    </source>
</evidence>
<organism evidence="2 3">
    <name type="scientific">Cymbomonas tetramitiformis</name>
    <dbReference type="NCBI Taxonomy" id="36881"/>
    <lineage>
        <taxon>Eukaryota</taxon>
        <taxon>Viridiplantae</taxon>
        <taxon>Chlorophyta</taxon>
        <taxon>Pyramimonadophyceae</taxon>
        <taxon>Pyramimonadales</taxon>
        <taxon>Pyramimonadaceae</taxon>
        <taxon>Cymbomonas</taxon>
    </lineage>
</organism>
<dbReference type="InterPro" id="IPR052055">
    <property type="entry name" value="Hepadnavirus_pol/RT"/>
</dbReference>
<dbReference type="Proteomes" id="UP001190700">
    <property type="component" value="Unassembled WGS sequence"/>
</dbReference>
<dbReference type="PANTHER" id="PTHR33050">
    <property type="entry name" value="REVERSE TRANSCRIPTASE DOMAIN-CONTAINING PROTEIN"/>
    <property type="match status" value="1"/>
</dbReference>
<proteinExistence type="predicted"/>
<keyword evidence="3" id="KW-1185">Reference proteome</keyword>
<comment type="caution">
    <text evidence="2">The sequence shown here is derived from an EMBL/GenBank/DDBJ whole genome shotgun (WGS) entry which is preliminary data.</text>
</comment>
<dbReference type="CDD" id="cd09275">
    <property type="entry name" value="RNase_HI_RT_DIRS1"/>
    <property type="match status" value="1"/>
</dbReference>
<evidence type="ECO:0000259" key="1">
    <source>
        <dbReference type="PROSITE" id="PS50878"/>
    </source>
</evidence>
<sequence>MNPCEVLGEHVWTPPAFDAYSETFRDLLASWHGEWAQIDLSAHGVSLSALAEFKSSTEAIGAEVPLVTKWAHRWAMLFRDDANVTDLVRSVSLGAGWAFDADAVTMAGENYVKEGFEHKVDKLHDEEVRHRRVVPIPDPIAAAVHGVGVVDKHHSNFEKVRVVHNYSENDDSSVNSATNIPQQKWQSVSDALAFLRPKYHMIKVDIKGAYRHLPIALQYLPHHTYRWGELVADLRFPFGHRAVPGKFHEVTAALVRFMRAQEFSATVGFLDDFWICTELETGPRGALEALRLLQDVLEFLGLEVAWEKCEGPVKDVIFLGVRLCTNECGEGRVSASLPVHKCERLRDTALRLAHGGWCTRKDLERLMGQLAFASRLVRGLSLFCGSGHALIRSKGKWIRLTGGARADFVFVAECLMLYNGQQVVLVRIVLKPSHFSVDASTGTGMGGFLDGRYFALSWMELLALPQEAFYPFRDRASSQINYLELFSVFWALSSWGHLLRGLTVVLITDNTPTNGMLEKWRCTPDFRLLLRRIFKQCVEFDIRLVVEWVPSKQNQFADAPSRKEMRVFFELHKEWKA</sequence>
<reference evidence="2 3" key="1">
    <citation type="journal article" date="2015" name="Genome Biol. Evol.">
        <title>Comparative Genomics of a Bacterivorous Green Alga Reveals Evolutionary Causalities and Consequences of Phago-Mixotrophic Mode of Nutrition.</title>
        <authorList>
            <person name="Burns J.A."/>
            <person name="Paasch A."/>
            <person name="Narechania A."/>
            <person name="Kim E."/>
        </authorList>
    </citation>
    <scope>NUCLEOTIDE SEQUENCE [LARGE SCALE GENOMIC DNA]</scope>
    <source>
        <strain evidence="2 3">PLY_AMNH</strain>
    </source>
</reference>
<accession>A0AAE0EPU4</accession>
<dbReference type="Gene3D" id="3.30.70.270">
    <property type="match status" value="1"/>
</dbReference>
<dbReference type="AlphaFoldDB" id="A0AAE0EPU4"/>